<dbReference type="EMBL" id="PQIB02000005">
    <property type="protein sequence ID" value="RLN19570.1"/>
    <property type="molecule type" value="Genomic_DNA"/>
</dbReference>
<dbReference type="AlphaFoldDB" id="A0A3L6SET1"/>
<reference evidence="3" key="1">
    <citation type="journal article" date="2019" name="Nat. Commun.">
        <title>The genome of broomcorn millet.</title>
        <authorList>
            <person name="Zou C."/>
            <person name="Miki D."/>
            <person name="Li D."/>
            <person name="Tang Q."/>
            <person name="Xiao L."/>
            <person name="Rajput S."/>
            <person name="Deng P."/>
            <person name="Jia W."/>
            <person name="Huang R."/>
            <person name="Zhang M."/>
            <person name="Sun Y."/>
            <person name="Hu J."/>
            <person name="Fu X."/>
            <person name="Schnable P.S."/>
            <person name="Li F."/>
            <person name="Zhang H."/>
            <person name="Feng B."/>
            <person name="Zhu X."/>
            <person name="Liu R."/>
            <person name="Schnable J.C."/>
            <person name="Zhu J.-K."/>
            <person name="Zhang H."/>
        </authorList>
    </citation>
    <scope>NUCLEOTIDE SEQUENCE [LARGE SCALE GENOMIC DNA]</scope>
</reference>
<feature type="region of interest" description="Disordered" evidence="1">
    <location>
        <begin position="302"/>
        <end position="350"/>
    </location>
</feature>
<feature type="compositionally biased region" description="Low complexity" evidence="1">
    <location>
        <begin position="335"/>
        <end position="350"/>
    </location>
</feature>
<dbReference type="Proteomes" id="UP000275267">
    <property type="component" value="Unassembled WGS sequence"/>
</dbReference>
<evidence type="ECO:0008006" key="4">
    <source>
        <dbReference type="Google" id="ProtNLM"/>
    </source>
</evidence>
<evidence type="ECO:0000313" key="3">
    <source>
        <dbReference type="Proteomes" id="UP000275267"/>
    </source>
</evidence>
<name>A0A3L6SET1_PANMI</name>
<feature type="region of interest" description="Disordered" evidence="1">
    <location>
        <begin position="49"/>
        <end position="90"/>
    </location>
</feature>
<sequence length="426" mass="47371">MNSSVLNIVAVWTSARAVSLRLGAPFLRTGRATRGLPHPRTARELAAADDGRELLPEANPRRALSERSRHSSRRSSSSMQRRRKRGAESVDCLIEGTNSRERRWRRVRRALVEVRWPAGEEQRLRDVECEVAAVDETLAATRPVSIGERRPRRGRKRKARESGSKPRSPTRCSGTSSSAFRPSRSLLRCRAVCKAWRSLGSDRALLREHHLRQPAQPLLLLQQTAGDDVESRLLAFLHYCLEDAVDLRRARSEPPRTFARFKDTDYSTGGLLQRAGGAHGSCNGLLLLNYLDAFLVCNPRRVDGRPSRRSARPTSRGSTRTPLPGSTGCSTNTQTTSARGGTSASRSRWALSSRGASIGRRASSASVGASCRQSFSTAACTGRWPPHYLHEDNILVFDTEVEEFRIQMDETSHATSNFMFKTEGRL</sequence>
<proteinExistence type="predicted"/>
<dbReference type="InterPro" id="IPR036047">
    <property type="entry name" value="F-box-like_dom_sf"/>
</dbReference>
<feature type="compositionally biased region" description="Polar residues" evidence="1">
    <location>
        <begin position="170"/>
        <end position="180"/>
    </location>
</feature>
<keyword evidence="3" id="KW-1185">Reference proteome</keyword>
<dbReference type="SUPFAM" id="SSF81383">
    <property type="entry name" value="F-box domain"/>
    <property type="match status" value="1"/>
</dbReference>
<feature type="compositionally biased region" description="Basic and acidic residues" evidence="1">
    <location>
        <begin position="49"/>
        <end position="69"/>
    </location>
</feature>
<dbReference type="PANTHER" id="PTHR47993:SF395">
    <property type="entry name" value="JACALIN-RELATED LECTIN 37-RELATED"/>
    <property type="match status" value="1"/>
</dbReference>
<accession>A0A3L6SET1</accession>
<feature type="region of interest" description="Disordered" evidence="1">
    <location>
        <begin position="142"/>
        <end position="180"/>
    </location>
</feature>
<dbReference type="STRING" id="4540.A0A3L6SET1"/>
<evidence type="ECO:0000313" key="2">
    <source>
        <dbReference type="EMBL" id="RLN19570.1"/>
    </source>
</evidence>
<gene>
    <name evidence="2" type="ORF">C2845_PM02G28690</name>
</gene>
<comment type="caution">
    <text evidence="2">The sequence shown here is derived from an EMBL/GenBank/DDBJ whole genome shotgun (WGS) entry which is preliminary data.</text>
</comment>
<evidence type="ECO:0000256" key="1">
    <source>
        <dbReference type="SAM" id="MobiDB-lite"/>
    </source>
</evidence>
<organism evidence="2 3">
    <name type="scientific">Panicum miliaceum</name>
    <name type="common">Proso millet</name>
    <name type="synonym">Broomcorn millet</name>
    <dbReference type="NCBI Taxonomy" id="4540"/>
    <lineage>
        <taxon>Eukaryota</taxon>
        <taxon>Viridiplantae</taxon>
        <taxon>Streptophyta</taxon>
        <taxon>Embryophyta</taxon>
        <taxon>Tracheophyta</taxon>
        <taxon>Spermatophyta</taxon>
        <taxon>Magnoliopsida</taxon>
        <taxon>Liliopsida</taxon>
        <taxon>Poales</taxon>
        <taxon>Poaceae</taxon>
        <taxon>PACMAD clade</taxon>
        <taxon>Panicoideae</taxon>
        <taxon>Panicodae</taxon>
        <taxon>Paniceae</taxon>
        <taxon>Panicinae</taxon>
        <taxon>Panicum</taxon>
        <taxon>Panicum sect. Panicum</taxon>
    </lineage>
</organism>
<protein>
    <recommendedName>
        <fullName evidence="4">F-box domain-containing protein</fullName>
    </recommendedName>
</protein>
<feature type="compositionally biased region" description="Low complexity" evidence="1">
    <location>
        <begin position="312"/>
        <end position="322"/>
    </location>
</feature>
<dbReference type="OrthoDB" id="724345at2759"/>
<dbReference type="PANTHER" id="PTHR47993">
    <property type="entry name" value="OS09G0372900 PROTEIN-RELATED"/>
    <property type="match status" value="1"/>
</dbReference>
<dbReference type="InterPro" id="IPR050233">
    <property type="entry name" value="A_thaliana_F-box"/>
</dbReference>
<feature type="compositionally biased region" description="Basic residues" evidence="1">
    <location>
        <begin position="150"/>
        <end position="159"/>
    </location>
</feature>